<dbReference type="PROSITE" id="PS50930">
    <property type="entry name" value="HTH_LYTTR"/>
    <property type="match status" value="1"/>
</dbReference>
<keyword evidence="1" id="KW-0812">Transmembrane</keyword>
<feature type="transmembrane region" description="Helical" evidence="1">
    <location>
        <begin position="110"/>
        <end position="129"/>
    </location>
</feature>
<accession>A0A3B0S8P6</accession>
<reference evidence="3" key="1">
    <citation type="submission" date="2018-06" db="EMBL/GenBank/DDBJ databases">
        <authorList>
            <person name="Zhirakovskaya E."/>
        </authorList>
    </citation>
    <scope>NUCLEOTIDE SEQUENCE</scope>
</reference>
<evidence type="ECO:0000259" key="2">
    <source>
        <dbReference type="PROSITE" id="PS50930"/>
    </source>
</evidence>
<dbReference type="AlphaFoldDB" id="A0A3B0S8P6"/>
<dbReference type="EMBL" id="UOEE01000149">
    <property type="protein sequence ID" value="VAV92683.1"/>
    <property type="molecule type" value="Genomic_DNA"/>
</dbReference>
<feature type="transmembrane region" description="Helical" evidence="1">
    <location>
        <begin position="76"/>
        <end position="98"/>
    </location>
</feature>
<dbReference type="Pfam" id="PF04397">
    <property type="entry name" value="LytTR"/>
    <property type="match status" value="1"/>
</dbReference>
<dbReference type="SMART" id="SM00850">
    <property type="entry name" value="LytTR"/>
    <property type="match status" value="1"/>
</dbReference>
<feature type="domain" description="HTH LytTR-type" evidence="2">
    <location>
        <begin position="157"/>
        <end position="244"/>
    </location>
</feature>
<keyword evidence="1" id="KW-0472">Membrane</keyword>
<proteinExistence type="predicted"/>
<feature type="transmembrane region" description="Helical" evidence="1">
    <location>
        <begin position="45"/>
        <end position="64"/>
    </location>
</feature>
<name>A0A3B0S8P6_9ZZZZ</name>
<keyword evidence="1" id="KW-1133">Transmembrane helix</keyword>
<protein>
    <recommendedName>
        <fullName evidence="2">HTH LytTR-type domain-containing protein</fullName>
    </recommendedName>
</protein>
<dbReference type="InterPro" id="IPR007492">
    <property type="entry name" value="LytTR_DNA-bd_dom"/>
</dbReference>
<organism evidence="3">
    <name type="scientific">hydrothermal vent metagenome</name>
    <dbReference type="NCBI Taxonomy" id="652676"/>
    <lineage>
        <taxon>unclassified sequences</taxon>
        <taxon>metagenomes</taxon>
        <taxon>ecological metagenomes</taxon>
    </lineage>
</organism>
<evidence type="ECO:0000313" key="3">
    <source>
        <dbReference type="EMBL" id="VAV92683.1"/>
    </source>
</evidence>
<gene>
    <name evidence="3" type="ORF">MNBD_ALPHA06-1224</name>
</gene>
<sequence length="245" mass="27845">MIARIWQNPKIRRDLILVISIGTLLAFMSPFGASSQMPFIGAWAYWTGLLIWGWIAMQFVGPLLQARLPKLPVFWFYLLVSLIMALLVFPLILIVQGWERTTVPVTGWPYLYFLVWLVSVAITGVSYLSERAFEKPTTKDGSTFMKRIPAKLAGSPLYAVSSEDHYLRIQTACGSDLILMRLVDAVAELDGFDGMQVHRSWWVARQAVKAVERQQNRIFLTLHDDTQVPVSRSFTPQIRKAGWLG</sequence>
<dbReference type="Gene3D" id="2.40.50.1020">
    <property type="entry name" value="LytTr DNA-binding domain"/>
    <property type="match status" value="1"/>
</dbReference>
<evidence type="ECO:0000256" key="1">
    <source>
        <dbReference type="SAM" id="Phobius"/>
    </source>
</evidence>
<dbReference type="GO" id="GO:0003677">
    <property type="term" value="F:DNA binding"/>
    <property type="evidence" value="ECO:0007669"/>
    <property type="project" value="InterPro"/>
</dbReference>